<organism evidence="1 2">
    <name type="scientific">Rohdeia mirabilis</name>
    <dbReference type="NCBI Taxonomy" id="2528008"/>
    <lineage>
        <taxon>Bacteria</taxon>
        <taxon>Pseudomonadati</taxon>
        <taxon>Planctomycetota</taxon>
        <taxon>Planctomycetia</taxon>
        <taxon>Planctomycetia incertae sedis</taxon>
        <taxon>Rohdeia</taxon>
    </lineage>
</organism>
<dbReference type="RefSeq" id="WP_145182018.1">
    <property type="nucleotide sequence ID" value="NZ_CP036290.1"/>
</dbReference>
<proteinExistence type="predicted"/>
<accession>A0A518CUY3</accession>
<dbReference type="EMBL" id="CP036290">
    <property type="protein sequence ID" value="QDU83036.1"/>
    <property type="molecule type" value="Genomic_DNA"/>
</dbReference>
<dbReference type="Proteomes" id="UP000319342">
    <property type="component" value="Chromosome"/>
</dbReference>
<sequence length="253" mass="27905">MCLHDTDVSLSDCLDELFAEAEEAKEEAMDVFDARIELCTILGDGAYDPDVDPEDFDSGPGNTYWPLVVGRTLVFEASTDEGLERIEVSTLDETLDVAGFDCRVVRDVVTLEGELVEDTFDWYSTRENGDVWYIGEIALNYEDGFVTDIDGSWRTGVDGAKPGLTMAACPYPGQAYRQEFLFGEAEDVARVSAVGLTVTTPAGTFMNCIETEEWTPLEPGVYERKFYAPGIGFVKEIKPATGQVLELVEIVEP</sequence>
<dbReference type="Gene3D" id="2.40.360.20">
    <property type="match status" value="1"/>
</dbReference>
<reference evidence="1 2" key="1">
    <citation type="submission" date="2019-02" db="EMBL/GenBank/DDBJ databases">
        <title>Deep-cultivation of Planctomycetes and their phenomic and genomic characterization uncovers novel biology.</title>
        <authorList>
            <person name="Wiegand S."/>
            <person name="Jogler M."/>
            <person name="Boedeker C."/>
            <person name="Pinto D."/>
            <person name="Vollmers J."/>
            <person name="Rivas-Marin E."/>
            <person name="Kohn T."/>
            <person name="Peeters S.H."/>
            <person name="Heuer A."/>
            <person name="Rast P."/>
            <person name="Oberbeckmann S."/>
            <person name="Bunk B."/>
            <person name="Jeske O."/>
            <person name="Meyerdierks A."/>
            <person name="Storesund J.E."/>
            <person name="Kallscheuer N."/>
            <person name="Luecker S."/>
            <person name="Lage O.M."/>
            <person name="Pohl T."/>
            <person name="Merkel B.J."/>
            <person name="Hornburger P."/>
            <person name="Mueller R.-W."/>
            <person name="Bruemmer F."/>
            <person name="Labrenz M."/>
            <person name="Spormann A.M."/>
            <person name="Op den Camp H."/>
            <person name="Overmann J."/>
            <person name="Amann R."/>
            <person name="Jetten M.S.M."/>
            <person name="Mascher T."/>
            <person name="Medema M.H."/>
            <person name="Devos D.P."/>
            <person name="Kaster A.-K."/>
            <person name="Ovreas L."/>
            <person name="Rohde M."/>
            <person name="Galperin M.Y."/>
            <person name="Jogler C."/>
        </authorList>
    </citation>
    <scope>NUCLEOTIDE SEQUENCE [LARGE SCALE GENOMIC DNA]</scope>
    <source>
        <strain evidence="1 2">Pla163</strain>
    </source>
</reference>
<dbReference type="AlphaFoldDB" id="A0A518CUY3"/>
<evidence type="ECO:0000313" key="2">
    <source>
        <dbReference type="Proteomes" id="UP000319342"/>
    </source>
</evidence>
<name>A0A518CUY3_9BACT</name>
<evidence type="ECO:0000313" key="1">
    <source>
        <dbReference type="EMBL" id="QDU83036.1"/>
    </source>
</evidence>
<gene>
    <name evidence="1" type="ORF">Pla163_01320</name>
</gene>
<keyword evidence="2" id="KW-1185">Reference proteome</keyword>
<protein>
    <submittedName>
        <fullName evidence="1">Uncharacterized protein</fullName>
    </submittedName>
</protein>
<dbReference type="OrthoDB" id="972683at2"/>